<protein>
    <submittedName>
        <fullName evidence="3">Acyl-CoA thioester hydrolase</fullName>
        <ecNumber evidence="3">3.1.2.-</ecNumber>
    </submittedName>
</protein>
<accession>A0ABS2PIP6</accession>
<dbReference type="InterPro" id="IPR029069">
    <property type="entry name" value="HotDog_dom_sf"/>
</dbReference>
<dbReference type="Proteomes" id="UP000809081">
    <property type="component" value="Unassembled WGS sequence"/>
</dbReference>
<evidence type="ECO:0000313" key="3">
    <source>
        <dbReference type="EMBL" id="MBM7635310.1"/>
    </source>
</evidence>
<dbReference type="Pfam" id="PF13279">
    <property type="entry name" value="4HBT_2"/>
    <property type="match status" value="1"/>
</dbReference>
<gene>
    <name evidence="3" type="ORF">JOC31_000101</name>
</gene>
<dbReference type="EC" id="3.1.2.-" evidence="3"/>
<dbReference type="RefSeq" id="WP_205016266.1">
    <property type="nucleotide sequence ID" value="NZ_JAFBEI010000002.1"/>
</dbReference>
<keyword evidence="4" id="KW-1185">Reference proteome</keyword>
<reference evidence="3 4" key="1">
    <citation type="submission" date="2021-01" db="EMBL/GenBank/DDBJ databases">
        <title>Genomic Encyclopedia of Type Strains, Phase IV (KMG-IV): sequencing the most valuable type-strain genomes for metagenomic binning, comparative biology and taxonomic classification.</title>
        <authorList>
            <person name="Goeker M."/>
        </authorList>
    </citation>
    <scope>NUCLEOTIDE SEQUENCE [LARGE SCALE GENOMIC DNA]</scope>
    <source>
        <strain evidence="3 4">DSM 27513</strain>
    </source>
</reference>
<dbReference type="EMBL" id="JAFBEI010000002">
    <property type="protein sequence ID" value="MBM7635310.1"/>
    <property type="molecule type" value="Genomic_DNA"/>
</dbReference>
<dbReference type="Gene3D" id="3.10.129.10">
    <property type="entry name" value="Hotdog Thioesterase"/>
    <property type="match status" value="1"/>
</dbReference>
<dbReference type="PANTHER" id="PTHR31793">
    <property type="entry name" value="4-HYDROXYBENZOYL-COA THIOESTERASE FAMILY MEMBER"/>
    <property type="match status" value="1"/>
</dbReference>
<dbReference type="SUPFAM" id="SSF54637">
    <property type="entry name" value="Thioesterase/thiol ester dehydrase-isomerase"/>
    <property type="match status" value="1"/>
</dbReference>
<dbReference type="PANTHER" id="PTHR31793:SF27">
    <property type="entry name" value="NOVEL THIOESTERASE SUPERFAMILY DOMAIN AND SAPOSIN A-TYPE DOMAIN CONTAINING PROTEIN (0610012H03RIK)"/>
    <property type="match status" value="1"/>
</dbReference>
<dbReference type="InterPro" id="IPR006684">
    <property type="entry name" value="YbgC/YbaW"/>
</dbReference>
<name>A0ABS2PIP6_9STRE</name>
<dbReference type="NCBIfam" id="TIGR00051">
    <property type="entry name" value="YbgC/FadM family acyl-CoA thioesterase"/>
    <property type="match status" value="1"/>
</dbReference>
<dbReference type="InterPro" id="IPR050563">
    <property type="entry name" value="4-hydroxybenzoyl-CoA_TE"/>
</dbReference>
<evidence type="ECO:0000256" key="1">
    <source>
        <dbReference type="ARBA" id="ARBA00005953"/>
    </source>
</evidence>
<keyword evidence="2 3" id="KW-0378">Hydrolase</keyword>
<evidence type="ECO:0000313" key="4">
    <source>
        <dbReference type="Proteomes" id="UP000809081"/>
    </source>
</evidence>
<proteinExistence type="inferred from homology"/>
<comment type="similarity">
    <text evidence="1">Belongs to the 4-hydroxybenzoyl-CoA thioesterase family.</text>
</comment>
<dbReference type="CDD" id="cd00586">
    <property type="entry name" value="4HBT"/>
    <property type="match status" value="1"/>
</dbReference>
<organism evidence="3 4">
    <name type="scientific">Streptococcus saliviloxodontae</name>
    <dbReference type="NCBI Taxonomy" id="1349416"/>
    <lineage>
        <taxon>Bacteria</taxon>
        <taxon>Bacillati</taxon>
        <taxon>Bacillota</taxon>
        <taxon>Bacilli</taxon>
        <taxon>Lactobacillales</taxon>
        <taxon>Streptococcaceae</taxon>
        <taxon>Streptococcus</taxon>
    </lineage>
</organism>
<dbReference type="PIRSF" id="PIRSF003230">
    <property type="entry name" value="YbgC"/>
    <property type="match status" value="1"/>
</dbReference>
<sequence length="139" mass="16049">MTITYKHYVQYYETDRMGISHHSNYIRWMEEARTHLLKEIGWPYDKIEEAGIISPVTRVSCDYKATTTFADEVTIVISVSLVKAARLGFDYKMTNQDGQEVCSAHSEHSFLNSSGQFVNLKKEVPDFFQQLTELVDEKA</sequence>
<dbReference type="GO" id="GO:0016787">
    <property type="term" value="F:hydrolase activity"/>
    <property type="evidence" value="ECO:0007669"/>
    <property type="project" value="UniProtKB-KW"/>
</dbReference>
<evidence type="ECO:0000256" key="2">
    <source>
        <dbReference type="ARBA" id="ARBA00022801"/>
    </source>
</evidence>
<comment type="caution">
    <text evidence="3">The sequence shown here is derived from an EMBL/GenBank/DDBJ whole genome shotgun (WGS) entry which is preliminary data.</text>
</comment>